<dbReference type="Proteomes" id="UP000827549">
    <property type="component" value="Chromosome 7"/>
</dbReference>
<dbReference type="EMBL" id="CP086720">
    <property type="protein sequence ID" value="WOO85978.1"/>
    <property type="molecule type" value="Genomic_DNA"/>
</dbReference>
<feature type="compositionally biased region" description="Low complexity" evidence="1">
    <location>
        <begin position="71"/>
        <end position="81"/>
    </location>
</feature>
<evidence type="ECO:0000256" key="1">
    <source>
        <dbReference type="SAM" id="MobiDB-lite"/>
    </source>
</evidence>
<gene>
    <name evidence="2" type="ORF">LOC62_07G009466</name>
</gene>
<evidence type="ECO:0000313" key="3">
    <source>
        <dbReference type="Proteomes" id="UP000827549"/>
    </source>
</evidence>
<feature type="region of interest" description="Disordered" evidence="1">
    <location>
        <begin position="45"/>
        <end position="88"/>
    </location>
</feature>
<feature type="region of interest" description="Disordered" evidence="1">
    <location>
        <begin position="265"/>
        <end position="299"/>
    </location>
</feature>
<proteinExistence type="predicted"/>
<keyword evidence="3" id="KW-1185">Reference proteome</keyword>
<sequence length="299" mass="32457">MDIDVSDHHSSSADNAARAAFNLLDSDAPFSEIFLRMSGLQFGTHPSGGPSTSLKVGHPTARAPTEDGNDATADTTHASSPSPTPSPYGAECEMIKITSRPCEGLDCFWHSDQDLAEALIAQGVEGRLGALAFVLAEHGEDEYSSLCRTRTTAASDTAVKFSRALDDKIFARRYTIKDRATDSHMRTFDRAAKSARKDHAIELIACTQAYLDSIEAAFMSTIELHQGGAELDARLTALTRTFIANSTKAQSGPLRTVHNSLKWLHSPERKRGEETAAQRAERIGKRPKKRGKKTGKQAT</sequence>
<dbReference type="AlphaFoldDB" id="A0AAF1BUE8"/>
<organism evidence="2 3">
    <name type="scientific">Vanrija pseudolonga</name>
    <dbReference type="NCBI Taxonomy" id="143232"/>
    <lineage>
        <taxon>Eukaryota</taxon>
        <taxon>Fungi</taxon>
        <taxon>Dikarya</taxon>
        <taxon>Basidiomycota</taxon>
        <taxon>Agaricomycotina</taxon>
        <taxon>Tremellomycetes</taxon>
        <taxon>Trichosporonales</taxon>
        <taxon>Trichosporonaceae</taxon>
        <taxon>Vanrija</taxon>
    </lineage>
</organism>
<evidence type="ECO:0000313" key="2">
    <source>
        <dbReference type="EMBL" id="WOO85978.1"/>
    </source>
</evidence>
<protein>
    <submittedName>
        <fullName evidence="2">Uncharacterized protein</fullName>
    </submittedName>
</protein>
<dbReference type="GeneID" id="87812627"/>
<reference evidence="2" key="1">
    <citation type="submission" date="2023-10" db="EMBL/GenBank/DDBJ databases">
        <authorList>
            <person name="Noh H."/>
        </authorList>
    </citation>
    <scope>NUCLEOTIDE SEQUENCE</scope>
    <source>
        <strain evidence="2">DUCC4014</strain>
    </source>
</reference>
<dbReference type="RefSeq" id="XP_062632004.1">
    <property type="nucleotide sequence ID" value="XM_062776020.1"/>
</dbReference>
<feature type="compositionally biased region" description="Basic residues" evidence="1">
    <location>
        <begin position="285"/>
        <end position="299"/>
    </location>
</feature>
<name>A0AAF1BUE8_9TREE</name>
<feature type="compositionally biased region" description="Basic and acidic residues" evidence="1">
    <location>
        <begin position="265"/>
        <end position="284"/>
    </location>
</feature>
<accession>A0AAF1BUE8</accession>